<evidence type="ECO:0000256" key="9">
    <source>
        <dbReference type="SAM" id="Phobius"/>
    </source>
</evidence>
<evidence type="ECO:0000256" key="7">
    <source>
        <dbReference type="PROSITE-ProRule" id="PRU10141"/>
    </source>
</evidence>
<dbReference type="PROSITE" id="PS00108">
    <property type="entry name" value="PROTEIN_KINASE_ST"/>
    <property type="match status" value="1"/>
</dbReference>
<dbReference type="RefSeq" id="WP_076835693.1">
    <property type="nucleotide sequence ID" value="NZ_CP019434.1"/>
</dbReference>
<evidence type="ECO:0000313" key="12">
    <source>
        <dbReference type="Proteomes" id="UP000243807"/>
    </source>
</evidence>
<dbReference type="Pfam" id="PF00069">
    <property type="entry name" value="Pkinase"/>
    <property type="match status" value="1"/>
</dbReference>
<dbReference type="Pfam" id="PF05226">
    <property type="entry name" value="CHASE2"/>
    <property type="match status" value="1"/>
</dbReference>
<dbReference type="KEGG" id="afy:BW247_03200"/>
<dbReference type="SMART" id="SM01080">
    <property type="entry name" value="CHASE2"/>
    <property type="match status" value="1"/>
</dbReference>
<keyword evidence="9" id="KW-1133">Transmembrane helix</keyword>
<dbReference type="InterPro" id="IPR000719">
    <property type="entry name" value="Prot_kinase_dom"/>
</dbReference>
<organism evidence="11 12">
    <name type="scientific">Acidihalobacter ferrooxydans</name>
    <dbReference type="NCBI Taxonomy" id="1765967"/>
    <lineage>
        <taxon>Bacteria</taxon>
        <taxon>Pseudomonadati</taxon>
        <taxon>Pseudomonadota</taxon>
        <taxon>Gammaproteobacteria</taxon>
        <taxon>Chromatiales</taxon>
        <taxon>Ectothiorhodospiraceae</taxon>
        <taxon>Acidihalobacter</taxon>
    </lineage>
</organism>
<keyword evidence="8" id="KW-0175">Coiled coil</keyword>
<name>A0A1P8UEG2_9GAMM</name>
<dbReference type="GO" id="GO:0005524">
    <property type="term" value="F:ATP binding"/>
    <property type="evidence" value="ECO:0007669"/>
    <property type="project" value="UniProtKB-UniRule"/>
</dbReference>
<dbReference type="InterPro" id="IPR007890">
    <property type="entry name" value="CHASE2"/>
</dbReference>
<keyword evidence="3" id="KW-0808">Transferase</keyword>
<protein>
    <recommendedName>
        <fullName evidence="1">non-specific serine/threonine protein kinase</fullName>
        <ecNumber evidence="1">2.7.11.1</ecNumber>
    </recommendedName>
</protein>
<evidence type="ECO:0000256" key="5">
    <source>
        <dbReference type="ARBA" id="ARBA00022777"/>
    </source>
</evidence>
<dbReference type="InterPro" id="IPR008271">
    <property type="entry name" value="Ser/Thr_kinase_AS"/>
</dbReference>
<dbReference type="SMART" id="SM00220">
    <property type="entry name" value="S_TKc"/>
    <property type="match status" value="1"/>
</dbReference>
<evidence type="ECO:0000256" key="4">
    <source>
        <dbReference type="ARBA" id="ARBA00022741"/>
    </source>
</evidence>
<dbReference type="Gene3D" id="1.10.510.10">
    <property type="entry name" value="Transferase(Phosphotransferase) domain 1"/>
    <property type="match status" value="1"/>
</dbReference>
<dbReference type="InterPro" id="IPR017441">
    <property type="entry name" value="Protein_kinase_ATP_BS"/>
</dbReference>
<feature type="transmembrane region" description="Helical" evidence="9">
    <location>
        <begin position="436"/>
        <end position="456"/>
    </location>
</feature>
<evidence type="ECO:0000256" key="6">
    <source>
        <dbReference type="ARBA" id="ARBA00022840"/>
    </source>
</evidence>
<dbReference type="InterPro" id="IPR011009">
    <property type="entry name" value="Kinase-like_dom_sf"/>
</dbReference>
<keyword evidence="2" id="KW-0723">Serine/threonine-protein kinase</keyword>
<accession>A0A1P8UEG2</accession>
<evidence type="ECO:0000256" key="2">
    <source>
        <dbReference type="ARBA" id="ARBA00022527"/>
    </source>
</evidence>
<evidence type="ECO:0000256" key="3">
    <source>
        <dbReference type="ARBA" id="ARBA00022679"/>
    </source>
</evidence>
<keyword evidence="4 7" id="KW-0547">Nucleotide-binding</keyword>
<dbReference type="FunFam" id="1.10.510.10:FF:000021">
    <property type="entry name" value="Serine/threonine protein kinase"/>
    <property type="match status" value="1"/>
</dbReference>
<dbReference type="PROSITE" id="PS00107">
    <property type="entry name" value="PROTEIN_KINASE_ATP"/>
    <property type="match status" value="1"/>
</dbReference>
<dbReference type="CDD" id="cd14014">
    <property type="entry name" value="STKc_PknB_like"/>
    <property type="match status" value="1"/>
</dbReference>
<dbReference type="PROSITE" id="PS50011">
    <property type="entry name" value="PROTEIN_KINASE_DOM"/>
    <property type="match status" value="1"/>
</dbReference>
<feature type="transmembrane region" description="Helical" evidence="9">
    <location>
        <begin position="462"/>
        <end position="480"/>
    </location>
</feature>
<dbReference type="Gene3D" id="3.30.200.20">
    <property type="entry name" value="Phosphorylase Kinase, domain 1"/>
    <property type="match status" value="1"/>
</dbReference>
<dbReference type="SUPFAM" id="SSF48452">
    <property type="entry name" value="TPR-like"/>
    <property type="match status" value="1"/>
</dbReference>
<keyword evidence="5" id="KW-0418">Kinase</keyword>
<dbReference type="GO" id="GO:0004674">
    <property type="term" value="F:protein serine/threonine kinase activity"/>
    <property type="evidence" value="ECO:0007669"/>
    <property type="project" value="UniProtKB-KW"/>
</dbReference>
<dbReference type="STRING" id="1765967.BW247_03200"/>
<keyword evidence="9" id="KW-0472">Membrane</keyword>
<dbReference type="PANTHER" id="PTHR43289:SF6">
    <property type="entry name" value="SERINE_THREONINE-PROTEIN KINASE NEKL-3"/>
    <property type="match status" value="1"/>
</dbReference>
<dbReference type="SUPFAM" id="SSF56112">
    <property type="entry name" value="Protein kinase-like (PK-like)"/>
    <property type="match status" value="1"/>
</dbReference>
<dbReference type="EC" id="2.7.11.1" evidence="1"/>
<evidence type="ECO:0000256" key="8">
    <source>
        <dbReference type="SAM" id="Coils"/>
    </source>
</evidence>
<feature type="transmembrane region" description="Helical" evidence="9">
    <location>
        <begin position="409"/>
        <end position="429"/>
    </location>
</feature>
<keyword evidence="6 7" id="KW-0067">ATP-binding</keyword>
<feature type="domain" description="Protein kinase" evidence="10">
    <location>
        <begin position="613"/>
        <end position="874"/>
    </location>
</feature>
<evidence type="ECO:0000313" key="11">
    <source>
        <dbReference type="EMBL" id="APZ42221.1"/>
    </source>
</evidence>
<evidence type="ECO:0000256" key="1">
    <source>
        <dbReference type="ARBA" id="ARBA00012513"/>
    </source>
</evidence>
<dbReference type="Gene3D" id="1.25.40.10">
    <property type="entry name" value="Tetratricopeptide repeat domain"/>
    <property type="match status" value="1"/>
</dbReference>
<dbReference type="PANTHER" id="PTHR43289">
    <property type="entry name" value="MITOGEN-ACTIVATED PROTEIN KINASE KINASE KINASE 20-RELATED"/>
    <property type="match status" value="1"/>
</dbReference>
<dbReference type="Proteomes" id="UP000243807">
    <property type="component" value="Chromosome"/>
</dbReference>
<sequence>MRESFWTREWFLGLILSLAAIIAAALGQFKYLDHALYGAATHFTVAAPTQRIAIISIDTKSLESLGPWPWPRSRIAELFRVIRPGHPKVIATTLDLTEPQTGPGLLGIRKLQNLYAQSTLHEGPSILNGVQQKIHSSIRLLGNQTPPPLKALGQELAAQAPLRKLSQSIRMMDAALNKLSDSLDTDKTLSQALNRSHNVALAMTYAPGITQGRPAKPLPATITRNLLSDLGQQHAQINPPTAYSIQAPMALFGKSASTIGFFSPAANQYGAIRHVPLVIKYYQHYLPSLGLLTALQSLNIPASSVTYKPNTGLIAGSLVIHTNNKLQIRPHFYAPGHNSGPITYSFVDILKGNISPDALHDKIVLLGLTAPSTVTPLATVSGVKEPPIFILADEISSILNQDAIYTPAWATWVVAATWALIIIFIIFVTQYLSNRSLTIISLLLASTILISIFYPITNMNIWIPLTGPLGLLLFSYLVVVSKRKVITGNRLIHLSTQSIENTRILALAFQEQGQLDLALDRLKQLPINDGTHELLYNLALDYERRRRFDKALDIYHDIQRHNRNYRDIKERLQQIEAILKSKTKRSEISDDTDDNAALMLGAAGLQKPVIGRYVVDKEIGRGAMSVVYQGRDPKIGRIVAIKTLPLNASFDQDELEKVKKRFYREAETAGRLSHPNIVTIYDAGEEHDLAYIAMEYLQGRNLTHFLHRKQLLPTVTILEIIAKCAFALDYAHRQKVIHRDIKPANIMYDIDKNTVKITDFGIARITDSSRTKTGSVMGTPSYMSPEQLAGHQLDGRSDLFSLGITCFQLLTGQLPFCADTMASLMYKITNEAHPALNSLCEDLEPCVSPIINKVLQKNPDKRFQSGRQMGQSLLRCAHEIRKHNS</sequence>
<dbReference type="InterPro" id="IPR011990">
    <property type="entry name" value="TPR-like_helical_dom_sf"/>
</dbReference>
<gene>
    <name evidence="11" type="ORF">BW247_03200</name>
</gene>
<keyword evidence="9" id="KW-0812">Transmembrane</keyword>
<dbReference type="OrthoDB" id="9801841at2"/>
<reference evidence="11 12" key="1">
    <citation type="submission" date="2017-01" db="EMBL/GenBank/DDBJ databases">
        <title>Draft sequence of Acidihalobacter ferrooxidans strain DSM 14175 (strain V8).</title>
        <authorList>
            <person name="Khaleque H.N."/>
            <person name="Ramsay J.P."/>
            <person name="Murphy R.J.T."/>
            <person name="Kaksonen A.H."/>
            <person name="Boxall N.J."/>
            <person name="Watkin E.L.J."/>
        </authorList>
    </citation>
    <scope>NUCLEOTIDE SEQUENCE [LARGE SCALE GENOMIC DNA]</scope>
    <source>
        <strain evidence="11 12">V8</strain>
    </source>
</reference>
<dbReference type="AlphaFoldDB" id="A0A1P8UEG2"/>
<proteinExistence type="predicted"/>
<feature type="binding site" evidence="7">
    <location>
        <position position="642"/>
    </location>
    <ligand>
        <name>ATP</name>
        <dbReference type="ChEBI" id="CHEBI:30616"/>
    </ligand>
</feature>
<feature type="coiled-coil region" evidence="8">
    <location>
        <begin position="558"/>
        <end position="585"/>
    </location>
</feature>
<dbReference type="EMBL" id="CP019434">
    <property type="protein sequence ID" value="APZ42221.1"/>
    <property type="molecule type" value="Genomic_DNA"/>
</dbReference>
<keyword evidence="12" id="KW-1185">Reference proteome</keyword>
<evidence type="ECO:0000259" key="10">
    <source>
        <dbReference type="PROSITE" id="PS50011"/>
    </source>
</evidence>